<evidence type="ECO:0000313" key="1">
    <source>
        <dbReference type="Proteomes" id="UP000025227"/>
    </source>
</evidence>
<evidence type="ECO:0000313" key="2">
    <source>
        <dbReference type="WBParaSite" id="HCON_00041590-00001"/>
    </source>
</evidence>
<dbReference type="OrthoDB" id="5920525at2759"/>
<proteinExistence type="predicted"/>
<dbReference type="AlphaFoldDB" id="A0A7I5E755"/>
<sequence length="119" mass="13699">MLLRFRMGDLAMRTDVEKAFLQIRLETPDRDASRCLWVKDPTKPPTETNPLDYRLTFISNCSPFLLAGTIKYHLQESTPHKELAEEVHRNVYVDNDILTASNEEEAMEKYSKSGGILPK</sequence>
<reference evidence="2" key="1">
    <citation type="submission" date="2020-12" db="UniProtKB">
        <authorList>
            <consortium name="WormBaseParasite"/>
        </authorList>
    </citation>
    <scope>IDENTIFICATION</scope>
    <source>
        <strain evidence="2">MHco3</strain>
    </source>
</reference>
<dbReference type="Proteomes" id="UP000025227">
    <property type="component" value="Unplaced"/>
</dbReference>
<name>A0A7I5E755_HAECO</name>
<accession>A0A7I5E755</accession>
<protein>
    <submittedName>
        <fullName evidence="2">Reverse transcriptase domain-containing protein</fullName>
    </submittedName>
</protein>
<dbReference type="OMA" id="ICMSTIY"/>
<dbReference type="WBParaSite" id="HCON_00041590-00001">
    <property type="protein sequence ID" value="HCON_00041590-00001"/>
    <property type="gene ID" value="HCON_00041590"/>
</dbReference>
<keyword evidence="1" id="KW-1185">Reference proteome</keyword>
<organism evidence="1 2">
    <name type="scientific">Haemonchus contortus</name>
    <name type="common">Barber pole worm</name>
    <dbReference type="NCBI Taxonomy" id="6289"/>
    <lineage>
        <taxon>Eukaryota</taxon>
        <taxon>Metazoa</taxon>
        <taxon>Ecdysozoa</taxon>
        <taxon>Nematoda</taxon>
        <taxon>Chromadorea</taxon>
        <taxon>Rhabditida</taxon>
        <taxon>Rhabditina</taxon>
        <taxon>Rhabditomorpha</taxon>
        <taxon>Strongyloidea</taxon>
        <taxon>Trichostrongylidae</taxon>
        <taxon>Haemonchus</taxon>
    </lineage>
</organism>